<feature type="transmembrane region" description="Helical" evidence="1">
    <location>
        <begin position="27"/>
        <end position="44"/>
    </location>
</feature>
<proteinExistence type="predicted"/>
<dbReference type="Pfam" id="PF14897">
    <property type="entry name" value="EpsG"/>
    <property type="match status" value="1"/>
</dbReference>
<comment type="caution">
    <text evidence="2">The sequence shown here is derived from an EMBL/GenBank/DDBJ whole genome shotgun (WGS) entry which is preliminary data.</text>
</comment>
<reference evidence="2" key="2">
    <citation type="journal article" date="2021" name="PeerJ">
        <title>Extensive microbial diversity within the chicken gut microbiome revealed by metagenomics and culture.</title>
        <authorList>
            <person name="Gilroy R."/>
            <person name="Ravi A."/>
            <person name="Getino M."/>
            <person name="Pursley I."/>
            <person name="Horton D.L."/>
            <person name="Alikhan N.F."/>
            <person name="Baker D."/>
            <person name="Gharbi K."/>
            <person name="Hall N."/>
            <person name="Watson M."/>
            <person name="Adriaenssens E.M."/>
            <person name="Foster-Nyarko E."/>
            <person name="Jarju S."/>
            <person name="Secka A."/>
            <person name="Antonio M."/>
            <person name="Oren A."/>
            <person name="Chaudhuri R.R."/>
            <person name="La Ragione R."/>
            <person name="Hildebrand F."/>
            <person name="Pallen M.J."/>
        </authorList>
    </citation>
    <scope>NUCLEOTIDE SEQUENCE</scope>
    <source>
        <strain evidence="2">G3-3990</strain>
    </source>
</reference>
<feature type="transmembrane region" description="Helical" evidence="1">
    <location>
        <begin position="240"/>
        <end position="257"/>
    </location>
</feature>
<feature type="transmembrane region" description="Helical" evidence="1">
    <location>
        <begin position="294"/>
        <end position="310"/>
    </location>
</feature>
<name>A0A9D9N3Q6_9BACT</name>
<organism evidence="2 3">
    <name type="scientific">Candidatus Gallipaludibacter merdavium</name>
    <dbReference type="NCBI Taxonomy" id="2840839"/>
    <lineage>
        <taxon>Bacteria</taxon>
        <taxon>Pseudomonadati</taxon>
        <taxon>Bacteroidota</taxon>
        <taxon>Bacteroidia</taxon>
        <taxon>Bacteroidales</taxon>
        <taxon>Candidatus Gallipaludibacter</taxon>
    </lineage>
</organism>
<feature type="transmembrane region" description="Helical" evidence="1">
    <location>
        <begin position="269"/>
        <end position="287"/>
    </location>
</feature>
<evidence type="ECO:0000256" key="1">
    <source>
        <dbReference type="SAM" id="Phobius"/>
    </source>
</evidence>
<protein>
    <submittedName>
        <fullName evidence="2">EpsG family protein</fullName>
    </submittedName>
</protein>
<reference evidence="2" key="1">
    <citation type="submission" date="2020-10" db="EMBL/GenBank/DDBJ databases">
        <authorList>
            <person name="Gilroy R."/>
        </authorList>
    </citation>
    <scope>NUCLEOTIDE SEQUENCE</scope>
    <source>
        <strain evidence="2">G3-3990</strain>
    </source>
</reference>
<sequence>MILIVLAVFTFAELLLSGYDKAKKQLFVLAYICTVVLIASRYSIGPDIMSYIPFYKNMSNADFLHYEGNFEYGFALFCMLCNDIGLSYWGMTCVVTLLYFVPLYFVWRKIPDYRILALFALVVFDYNLMLYELRQCLAVAFMLWAFLFWEKKMFVMVFACCLVSCTMHKSAVIMFLLAGLVYLLRGLRIEVKAYLLLGLALFLMLMIPLGSVLEALIAYLPFPHASISSLLHHLSRTQSLQLVFPIYIGAILCLAYYLSKDNDKRTLHWMAWMSFLVIVLLFQYWFLLNRIRSYFLPFIIPYFCYVVYYSKQKNRLPIQLFVLLFLAFGISLIYRNNRDASKLYSKSNNISTVFERFKYSEADLQKRQIDEAEKFWRYDYNDKEKW</sequence>
<gene>
    <name evidence="2" type="ORF">IAA73_02470</name>
</gene>
<feature type="transmembrane region" description="Helical" evidence="1">
    <location>
        <begin position="113"/>
        <end position="133"/>
    </location>
</feature>
<keyword evidence="1" id="KW-1133">Transmembrane helix</keyword>
<feature type="transmembrane region" description="Helical" evidence="1">
    <location>
        <begin position="154"/>
        <end position="182"/>
    </location>
</feature>
<keyword evidence="1" id="KW-0472">Membrane</keyword>
<accession>A0A9D9N3Q6</accession>
<dbReference type="AlphaFoldDB" id="A0A9D9N3Q6"/>
<dbReference type="Proteomes" id="UP000823641">
    <property type="component" value="Unassembled WGS sequence"/>
</dbReference>
<feature type="transmembrane region" description="Helical" evidence="1">
    <location>
        <begin position="86"/>
        <end position="107"/>
    </location>
</feature>
<feature type="transmembrane region" description="Helical" evidence="1">
    <location>
        <begin position="316"/>
        <end position="334"/>
    </location>
</feature>
<evidence type="ECO:0000313" key="3">
    <source>
        <dbReference type="Proteomes" id="UP000823641"/>
    </source>
</evidence>
<dbReference type="InterPro" id="IPR049458">
    <property type="entry name" value="EpsG-like"/>
</dbReference>
<feature type="transmembrane region" description="Helical" evidence="1">
    <location>
        <begin position="194"/>
        <end position="220"/>
    </location>
</feature>
<dbReference type="EMBL" id="JADIMG010000026">
    <property type="protein sequence ID" value="MBO8459184.1"/>
    <property type="molecule type" value="Genomic_DNA"/>
</dbReference>
<evidence type="ECO:0000313" key="2">
    <source>
        <dbReference type="EMBL" id="MBO8459184.1"/>
    </source>
</evidence>
<keyword evidence="1" id="KW-0812">Transmembrane</keyword>